<keyword evidence="1" id="KW-1133">Transmembrane helix</keyword>
<feature type="transmembrane region" description="Helical" evidence="1">
    <location>
        <begin position="12"/>
        <end position="30"/>
    </location>
</feature>
<accession>A0A3B0SFX2</accession>
<proteinExistence type="predicted"/>
<gene>
    <name evidence="2" type="ORF">MNBD_ALPHA06-430</name>
</gene>
<organism evidence="2">
    <name type="scientific">hydrothermal vent metagenome</name>
    <dbReference type="NCBI Taxonomy" id="652676"/>
    <lineage>
        <taxon>unclassified sequences</taxon>
        <taxon>metagenomes</taxon>
        <taxon>ecological metagenomes</taxon>
    </lineage>
</organism>
<reference evidence="2" key="1">
    <citation type="submission" date="2018-06" db="EMBL/GenBank/DDBJ databases">
        <authorList>
            <person name="Zhirakovskaya E."/>
        </authorList>
    </citation>
    <scope>NUCLEOTIDE SEQUENCE</scope>
</reference>
<protein>
    <submittedName>
        <fullName evidence="2">Uncharacterized protein</fullName>
    </submittedName>
</protein>
<evidence type="ECO:0000313" key="2">
    <source>
        <dbReference type="EMBL" id="VAV93855.1"/>
    </source>
</evidence>
<dbReference type="AlphaFoldDB" id="A0A3B0SFX2"/>
<dbReference type="EMBL" id="UOEE01000173">
    <property type="protein sequence ID" value="VAV93855.1"/>
    <property type="molecule type" value="Genomic_DNA"/>
</dbReference>
<keyword evidence="1" id="KW-0812">Transmembrane</keyword>
<evidence type="ECO:0000256" key="1">
    <source>
        <dbReference type="SAM" id="Phobius"/>
    </source>
</evidence>
<sequence>MDEVPSVTLALFQMWIVGASVLVIVTMYALEKFSIEMVSI</sequence>
<feature type="non-terminal residue" evidence="2">
    <location>
        <position position="40"/>
    </location>
</feature>
<keyword evidence="1" id="KW-0472">Membrane</keyword>
<name>A0A3B0SFX2_9ZZZZ</name>